<evidence type="ECO:0000313" key="2">
    <source>
        <dbReference type="Proteomes" id="UP001239111"/>
    </source>
</evidence>
<comment type="caution">
    <text evidence="1">The sequence shown here is derived from an EMBL/GenBank/DDBJ whole genome shotgun (WGS) entry which is preliminary data.</text>
</comment>
<name>A0ACC2PFH6_9HYME</name>
<dbReference type="EMBL" id="CM056741">
    <property type="protein sequence ID" value="KAJ8682190.1"/>
    <property type="molecule type" value="Genomic_DNA"/>
</dbReference>
<keyword evidence="2" id="KW-1185">Reference proteome</keyword>
<organism evidence="1 2">
    <name type="scientific">Eretmocerus hayati</name>
    <dbReference type="NCBI Taxonomy" id="131215"/>
    <lineage>
        <taxon>Eukaryota</taxon>
        <taxon>Metazoa</taxon>
        <taxon>Ecdysozoa</taxon>
        <taxon>Arthropoda</taxon>
        <taxon>Hexapoda</taxon>
        <taxon>Insecta</taxon>
        <taxon>Pterygota</taxon>
        <taxon>Neoptera</taxon>
        <taxon>Endopterygota</taxon>
        <taxon>Hymenoptera</taxon>
        <taxon>Apocrita</taxon>
        <taxon>Proctotrupomorpha</taxon>
        <taxon>Chalcidoidea</taxon>
        <taxon>Aphelinidae</taxon>
        <taxon>Aphelininae</taxon>
        <taxon>Eretmocerus</taxon>
    </lineage>
</organism>
<reference evidence="1" key="1">
    <citation type="submission" date="2023-04" db="EMBL/GenBank/DDBJ databases">
        <title>A chromosome-level genome assembly of the parasitoid wasp Eretmocerus hayati.</title>
        <authorList>
            <person name="Zhong Y."/>
            <person name="Liu S."/>
            <person name="Liu Y."/>
        </authorList>
    </citation>
    <scope>NUCLEOTIDE SEQUENCE</scope>
    <source>
        <strain evidence="1">ZJU_SS_LIU_2023</strain>
    </source>
</reference>
<gene>
    <name evidence="1" type="ORF">QAD02_017982</name>
</gene>
<sequence length="206" mass="23399">MNRAKKEAKLHEADARRAISVHSKKFLKLLSIQKIQMNDLKLKQSNMQRGQSSRHMGSFQSRNPTCNSSSVCFSGTILKAIDGTSSLPVLIELPNTPTKCHGESSISCVSTKRSRIRSTGKKNNLQESKVQFPGELLRLNNVILAAADEMAKFIETNHQGLQSVIICPTEPTVQPRSWILFWKSWSRKLMIWKNEFNLYQLNKPEM</sequence>
<evidence type="ECO:0000313" key="1">
    <source>
        <dbReference type="EMBL" id="KAJ8682190.1"/>
    </source>
</evidence>
<accession>A0ACC2PFH6</accession>
<protein>
    <submittedName>
        <fullName evidence="1">Uncharacterized protein</fullName>
    </submittedName>
</protein>
<proteinExistence type="predicted"/>
<dbReference type="Proteomes" id="UP001239111">
    <property type="component" value="Chromosome 1"/>
</dbReference>